<dbReference type="GO" id="GO:0046872">
    <property type="term" value="F:metal ion binding"/>
    <property type="evidence" value="ECO:0007669"/>
    <property type="project" value="UniProtKB-KW"/>
</dbReference>
<evidence type="ECO:0000256" key="15">
    <source>
        <dbReference type="PROSITE-ProRule" id="PRU00302"/>
    </source>
</evidence>
<dbReference type="FunFam" id="2.10.70.10:FF:000001">
    <property type="entry name" value="Selectin P"/>
    <property type="match status" value="8"/>
</dbReference>
<evidence type="ECO:0000256" key="6">
    <source>
        <dbReference type="ARBA" id="ARBA00022723"/>
    </source>
</evidence>
<comment type="caution">
    <text evidence="19">The sequence shown here is derived from an EMBL/GenBank/DDBJ whole genome shotgun (WGS) entry which is preliminary data.</text>
</comment>
<feature type="domain" description="Sushi" evidence="18">
    <location>
        <begin position="516"/>
        <end position="577"/>
    </location>
</feature>
<dbReference type="PROSITE" id="PS50041">
    <property type="entry name" value="C_TYPE_LECTIN_2"/>
    <property type="match status" value="2"/>
</dbReference>
<dbReference type="GO" id="GO:0003676">
    <property type="term" value="F:nucleic acid binding"/>
    <property type="evidence" value="ECO:0007669"/>
    <property type="project" value="InterPro"/>
</dbReference>
<feature type="non-terminal residue" evidence="19">
    <location>
        <position position="1021"/>
    </location>
</feature>
<feature type="domain" description="Sushi" evidence="18">
    <location>
        <begin position="206"/>
        <end position="267"/>
    </location>
</feature>
<dbReference type="EMBL" id="JAATIS010004524">
    <property type="protein sequence ID" value="KAG2461450.1"/>
    <property type="molecule type" value="Genomic_DNA"/>
</dbReference>
<evidence type="ECO:0000313" key="19">
    <source>
        <dbReference type="EMBL" id="KAG2461450.1"/>
    </source>
</evidence>
<dbReference type="InterPro" id="IPR000436">
    <property type="entry name" value="Sushi_SCR_CCP_dom"/>
</dbReference>
<evidence type="ECO:0000256" key="2">
    <source>
        <dbReference type="ARBA" id="ARBA00004479"/>
    </source>
</evidence>
<feature type="domain" description="Sushi" evidence="18">
    <location>
        <begin position="805"/>
        <end position="866"/>
    </location>
</feature>
<feature type="domain" description="Sushi" evidence="18">
    <location>
        <begin position="268"/>
        <end position="329"/>
    </location>
</feature>
<keyword evidence="4" id="KW-0245">EGF-like domain</keyword>
<dbReference type="Gene3D" id="3.30.420.10">
    <property type="entry name" value="Ribonuclease H-like superfamily/Ribonuclease H"/>
    <property type="match status" value="1"/>
</dbReference>
<name>A0A8X7X3Y6_POLSE</name>
<evidence type="ECO:0000256" key="7">
    <source>
        <dbReference type="ARBA" id="ARBA00022729"/>
    </source>
</evidence>
<dbReference type="GO" id="GO:0005783">
    <property type="term" value="C:endoplasmic reticulum"/>
    <property type="evidence" value="ECO:0007669"/>
    <property type="project" value="TreeGrafter"/>
</dbReference>
<feature type="disulfide bond" evidence="15">
    <location>
        <begin position="548"/>
        <end position="575"/>
    </location>
</feature>
<dbReference type="PROSITE" id="PS50923">
    <property type="entry name" value="SUSHI"/>
    <property type="match status" value="8"/>
</dbReference>
<evidence type="ECO:0000313" key="20">
    <source>
        <dbReference type="Proteomes" id="UP000886611"/>
    </source>
</evidence>
<dbReference type="PRINTS" id="PR00343">
    <property type="entry name" value="SELECTIN"/>
</dbReference>
<keyword evidence="20" id="KW-1185">Reference proteome</keyword>
<dbReference type="GO" id="GO:0090036">
    <property type="term" value="P:regulation of protein kinase C signaling"/>
    <property type="evidence" value="ECO:0007669"/>
    <property type="project" value="TreeGrafter"/>
</dbReference>
<feature type="disulfide bond" evidence="15">
    <location>
        <begin position="775"/>
        <end position="802"/>
    </location>
</feature>
<feature type="disulfide bond" evidence="15">
    <location>
        <begin position="300"/>
        <end position="327"/>
    </location>
</feature>
<dbReference type="GO" id="GO:0005886">
    <property type="term" value="C:plasma membrane"/>
    <property type="evidence" value="ECO:0007669"/>
    <property type="project" value="UniProtKB-SubCell"/>
</dbReference>
<gene>
    <name evidence="19" type="primary">Selp_2</name>
    <name evidence="19" type="ORF">GTO96_0008671</name>
</gene>
<dbReference type="InterPro" id="IPR018378">
    <property type="entry name" value="C-type_lectin_CS"/>
</dbReference>
<keyword evidence="6" id="KW-0479">Metal-binding</keyword>
<protein>
    <submittedName>
        <fullName evidence="19">LYAM3 protein</fullName>
    </submittedName>
</protein>
<dbReference type="GO" id="GO:0007155">
    <property type="term" value="P:cell adhesion"/>
    <property type="evidence" value="ECO:0007669"/>
    <property type="project" value="UniProtKB-KW"/>
</dbReference>
<dbReference type="FunFam" id="3.10.100.10:FF:000007">
    <property type="entry name" value="L-selectin"/>
    <property type="match status" value="2"/>
</dbReference>
<feature type="disulfide bond" evidence="15">
    <location>
        <begin position="486"/>
        <end position="513"/>
    </location>
</feature>
<dbReference type="InterPro" id="IPR033991">
    <property type="entry name" value="Selectin_CTLD"/>
</dbReference>
<keyword evidence="7" id="KW-0732">Signal</keyword>
<keyword evidence="8" id="KW-0677">Repeat</keyword>
<dbReference type="GO" id="GO:0060074">
    <property type="term" value="P:synapse maturation"/>
    <property type="evidence" value="ECO:0007669"/>
    <property type="project" value="TreeGrafter"/>
</dbReference>
<dbReference type="PANTHER" id="PTHR45656">
    <property type="entry name" value="PROTEIN CBR-CLEC-78"/>
    <property type="match status" value="1"/>
</dbReference>
<keyword evidence="11 16" id="KW-1133">Transmembrane helix</keyword>
<dbReference type="Pfam" id="PF00059">
    <property type="entry name" value="Lectin_C"/>
    <property type="match status" value="2"/>
</dbReference>
<keyword evidence="14" id="KW-0325">Glycoprotein</keyword>
<dbReference type="InterPro" id="IPR036397">
    <property type="entry name" value="RNaseH_sf"/>
</dbReference>
<dbReference type="InterPro" id="IPR016186">
    <property type="entry name" value="C-type_lectin-like/link_sf"/>
</dbReference>
<dbReference type="AlphaFoldDB" id="A0A8X7X3Y6"/>
<evidence type="ECO:0000256" key="5">
    <source>
        <dbReference type="ARBA" id="ARBA00022692"/>
    </source>
</evidence>
<evidence type="ECO:0000256" key="14">
    <source>
        <dbReference type="ARBA" id="ARBA00023180"/>
    </source>
</evidence>
<proteinExistence type="predicted"/>
<keyword evidence="5 16" id="KW-0812">Transmembrane</keyword>
<reference evidence="19 20" key="1">
    <citation type="journal article" date="2021" name="Cell">
        <title>Tracing the genetic footprints of vertebrate landing in non-teleost ray-finned fishes.</title>
        <authorList>
            <person name="Bi X."/>
            <person name="Wang K."/>
            <person name="Yang L."/>
            <person name="Pan H."/>
            <person name="Jiang H."/>
            <person name="Wei Q."/>
            <person name="Fang M."/>
            <person name="Yu H."/>
            <person name="Zhu C."/>
            <person name="Cai Y."/>
            <person name="He Y."/>
            <person name="Gan X."/>
            <person name="Zeng H."/>
            <person name="Yu D."/>
            <person name="Zhu Y."/>
            <person name="Jiang H."/>
            <person name="Qiu Q."/>
            <person name="Yang H."/>
            <person name="Zhang Y.E."/>
            <person name="Wang W."/>
            <person name="Zhu M."/>
            <person name="He S."/>
            <person name="Zhang G."/>
        </authorList>
    </citation>
    <scope>NUCLEOTIDE SEQUENCE [LARGE SCALE GENOMIC DNA]</scope>
    <source>
        <strain evidence="19">Bchr_013</strain>
    </source>
</reference>
<feature type="disulfide bond" evidence="15">
    <location>
        <begin position="238"/>
        <end position="265"/>
    </location>
</feature>
<dbReference type="Gene3D" id="3.10.100.10">
    <property type="entry name" value="Mannose-Binding Protein A, subunit A"/>
    <property type="match status" value="2"/>
</dbReference>
<dbReference type="InterPro" id="IPR002396">
    <property type="entry name" value="Selectin_superfamily"/>
</dbReference>
<feature type="domain" description="Sushi" evidence="18">
    <location>
        <begin position="454"/>
        <end position="515"/>
    </location>
</feature>
<evidence type="ECO:0000256" key="9">
    <source>
        <dbReference type="ARBA" id="ARBA00022837"/>
    </source>
</evidence>
<evidence type="ECO:0000256" key="11">
    <source>
        <dbReference type="ARBA" id="ARBA00022989"/>
    </source>
</evidence>
<keyword evidence="3" id="KW-1003">Cell membrane</keyword>
<dbReference type="InterPro" id="IPR001304">
    <property type="entry name" value="C-type_lectin-like"/>
</dbReference>
<organism evidence="19 20">
    <name type="scientific">Polypterus senegalus</name>
    <name type="common">Senegal bichir</name>
    <dbReference type="NCBI Taxonomy" id="55291"/>
    <lineage>
        <taxon>Eukaryota</taxon>
        <taxon>Metazoa</taxon>
        <taxon>Chordata</taxon>
        <taxon>Craniata</taxon>
        <taxon>Vertebrata</taxon>
        <taxon>Euteleostomi</taxon>
        <taxon>Actinopterygii</taxon>
        <taxon>Polypteriformes</taxon>
        <taxon>Polypteridae</taxon>
        <taxon>Polypterus</taxon>
    </lineage>
</organism>
<evidence type="ECO:0000256" key="4">
    <source>
        <dbReference type="ARBA" id="ARBA00022536"/>
    </source>
</evidence>
<feature type="disulfide bond" evidence="15">
    <location>
        <begin position="362"/>
        <end position="389"/>
    </location>
</feature>
<feature type="transmembrane region" description="Helical" evidence="16">
    <location>
        <begin position="875"/>
        <end position="901"/>
    </location>
</feature>
<dbReference type="SUPFAM" id="SSF56436">
    <property type="entry name" value="C-type lectin-like"/>
    <property type="match status" value="2"/>
</dbReference>
<keyword evidence="13 15" id="KW-1015">Disulfide bond</keyword>
<dbReference type="InterPro" id="IPR035976">
    <property type="entry name" value="Sushi/SCR/CCP_sf"/>
</dbReference>
<keyword evidence="10" id="KW-0130">Cell adhesion</keyword>
<dbReference type="SUPFAM" id="SSF57535">
    <property type="entry name" value="Complement control module/SCR domain"/>
    <property type="match status" value="8"/>
</dbReference>
<dbReference type="GO" id="GO:0043025">
    <property type="term" value="C:neuronal cell body"/>
    <property type="evidence" value="ECO:0007669"/>
    <property type="project" value="TreeGrafter"/>
</dbReference>
<comment type="subcellular location">
    <subcellularLocation>
        <location evidence="1">Cell membrane</location>
    </subcellularLocation>
    <subcellularLocation>
        <location evidence="2">Membrane</location>
        <topology evidence="2">Single-pass type I membrane protein</topology>
    </subcellularLocation>
</comment>
<evidence type="ECO:0000256" key="8">
    <source>
        <dbReference type="ARBA" id="ARBA00022737"/>
    </source>
</evidence>
<feature type="disulfide bond" evidence="15">
    <location>
        <begin position="837"/>
        <end position="864"/>
    </location>
</feature>
<dbReference type="Gene3D" id="2.10.70.10">
    <property type="entry name" value="Complement Module, domain 1"/>
    <property type="match status" value="8"/>
</dbReference>
<dbReference type="Pfam" id="PF00084">
    <property type="entry name" value="Sushi"/>
    <property type="match status" value="8"/>
</dbReference>
<dbReference type="SMART" id="SM00034">
    <property type="entry name" value="CLECT"/>
    <property type="match status" value="2"/>
</dbReference>
<feature type="domain" description="C-type lectin" evidence="17">
    <location>
        <begin position="83"/>
        <end position="203"/>
    </location>
</feature>
<evidence type="ECO:0000256" key="16">
    <source>
        <dbReference type="SAM" id="Phobius"/>
    </source>
</evidence>
<feature type="disulfide bond" evidence="15">
    <location>
        <begin position="424"/>
        <end position="451"/>
    </location>
</feature>
<evidence type="ECO:0000259" key="18">
    <source>
        <dbReference type="PROSITE" id="PS50923"/>
    </source>
</evidence>
<evidence type="ECO:0000256" key="3">
    <source>
        <dbReference type="ARBA" id="ARBA00022475"/>
    </source>
</evidence>
<evidence type="ECO:0000256" key="13">
    <source>
        <dbReference type="ARBA" id="ARBA00023157"/>
    </source>
</evidence>
<sequence>MTCVALAITRLRCQQDERTGEENIAEAARGQPSWAAVAPRILIGHAGTWSLEQTCWVLWGLLGELQSPIMDFHHTWECFPELVEGWTYHYSNKTMKWNEAREWCKTHYTDMVAIQNKGEIAYLNEILPYVKGYYWIGIRKMKGNWTWVGTKKTLTKEAENWADNEPNNGRNNEDCVEIYIKRKIDEGKWNDEDCNKRKTALCYTVNQCSELTSPLNGRMNCTHPIGGFSFGTACSFDCAKGYKLKGSGRVSCSADGTWSSEQPECEAITCSPLKEPQNSLMKCDTPNGNFSYNTSCQFSCVDGFYIKGATEITCTESGEWRDSIPQCEAIKCGSLQTIDNGFINCSNPDEHLVYNSTCQFSCGEGFVLEGASHLQCTASGQWSGETPACKVNQCSELTSPLNGEMACTHPIGSFSFGTACSFECGKGYRLKGSEKISCSAEGTWSSEQPKCEAIKCGSLQTIDNGFINCSNPDEHLLYNLTCQFSCGEGFVLEGASHLQCTASGQWSANIPQCKAIKCGSLQTIDNGFINCSNPDEELVYNSTCQFSCEEGFVLEGASHLQCTASGQWSGETPACKDLHLPPASIQDTATVCLAVVPAILSSGLMFAAWLMKRLRQKGCCEGWKYFYSEDTMDYDHARKWCTENYTDMVAIQNQEEIEYLNKVIPRMKVYYWIGLRKIDGIWTWVGTKKPLVKEAENWASREPNNQKLGEDCVEIYIKRDTDQGKWNDELCTKKKHALCYRVSTCTSQTTLAHGRMNCSHPFGNFSYNSSCNFDCNEGFIRKGAKTLRCTEFGEWSGQTPACQVSECTSLTTPNHGSMKCSHPFGNFSYSSSCDFACNKGFIRKGNGTVHCTESGKWSNLQPECQAQSEISPVKFMTLSVIGGTAATLVCSSVTLLLLMIYRKSRSLPDITSNNAAYGHKPTFAGPDRSGKKCSPLMSHGFVSPGVMDGFVFIVEGIEHVRDLLDRRVRARAIPPRNVQELAGALVEEWGNISQQELTNLVQSMRRRCTAVLQAAGGHSRY</sequence>
<accession>A0A8X7X3Y6</accession>
<evidence type="ECO:0000256" key="10">
    <source>
        <dbReference type="ARBA" id="ARBA00022889"/>
    </source>
</evidence>
<dbReference type="SMART" id="SM00032">
    <property type="entry name" value="CCP"/>
    <property type="match status" value="8"/>
</dbReference>
<feature type="domain" description="Sushi" evidence="18">
    <location>
        <begin position="392"/>
        <end position="453"/>
    </location>
</feature>
<dbReference type="InterPro" id="IPR016187">
    <property type="entry name" value="CTDL_fold"/>
</dbReference>
<dbReference type="CDD" id="cd03592">
    <property type="entry name" value="CLECT_selectins_like"/>
    <property type="match status" value="1"/>
</dbReference>
<comment type="caution">
    <text evidence="15">Lacks conserved residue(s) required for the propagation of feature annotation.</text>
</comment>
<dbReference type="PROSITE" id="PS00615">
    <property type="entry name" value="C_TYPE_LECTIN_1"/>
    <property type="match status" value="1"/>
</dbReference>
<dbReference type="CDD" id="cd00033">
    <property type="entry name" value="CCP"/>
    <property type="match status" value="8"/>
</dbReference>
<dbReference type="PANTHER" id="PTHR45656:SF2">
    <property type="entry name" value="SEIZURE 6-LIKE PROTEIN 2"/>
    <property type="match status" value="1"/>
</dbReference>
<dbReference type="Proteomes" id="UP000886611">
    <property type="component" value="Unassembled WGS sequence"/>
</dbReference>
<dbReference type="InterPro" id="IPR051277">
    <property type="entry name" value="SEZ6_CSMD_C4BPB_Regulators"/>
</dbReference>
<evidence type="ECO:0000256" key="1">
    <source>
        <dbReference type="ARBA" id="ARBA00004236"/>
    </source>
</evidence>
<keyword evidence="15" id="KW-0768">Sushi</keyword>
<evidence type="ECO:0000259" key="17">
    <source>
        <dbReference type="PROSITE" id="PS50041"/>
    </source>
</evidence>
<feature type="domain" description="Sushi" evidence="18">
    <location>
        <begin position="330"/>
        <end position="391"/>
    </location>
</feature>
<feature type="domain" description="C-type lectin" evidence="17">
    <location>
        <begin position="620"/>
        <end position="740"/>
    </location>
</feature>
<keyword evidence="9" id="KW-0106">Calcium</keyword>
<feature type="non-terminal residue" evidence="19">
    <location>
        <position position="1"/>
    </location>
</feature>
<keyword evidence="12 16" id="KW-0472">Membrane</keyword>
<evidence type="ECO:0000256" key="12">
    <source>
        <dbReference type="ARBA" id="ARBA00023136"/>
    </source>
</evidence>
<feature type="domain" description="Sushi" evidence="18">
    <location>
        <begin position="743"/>
        <end position="804"/>
    </location>
</feature>